<accession>A0A917TXU0</accession>
<gene>
    <name evidence="3" type="ORF">GCM10011608_29550</name>
</gene>
<feature type="region of interest" description="Disordered" evidence="1">
    <location>
        <begin position="64"/>
        <end position="88"/>
    </location>
</feature>
<proteinExistence type="predicted"/>
<keyword evidence="2" id="KW-0812">Transmembrane</keyword>
<protein>
    <submittedName>
        <fullName evidence="3">Uncharacterized protein</fullName>
    </submittedName>
</protein>
<feature type="compositionally biased region" description="Polar residues" evidence="1">
    <location>
        <begin position="75"/>
        <end position="88"/>
    </location>
</feature>
<evidence type="ECO:0000256" key="1">
    <source>
        <dbReference type="SAM" id="MobiDB-lite"/>
    </source>
</evidence>
<sequence length="148" mass="15512">MTSIDSLVDSYLGAVAQAGADLSPQRREDLLADLREHITTARAELDPETEAGVRTILDRLGDPASIAAEARQDEPSQPASMPATNSHVPQRRSSSRVWIAVLAVLGAVLVACCIAGVLGWLLFTNSAGEVSVEEPLPVSSPAQPSQTG</sequence>
<dbReference type="Pfam" id="PF22564">
    <property type="entry name" value="HAAS"/>
    <property type="match status" value="1"/>
</dbReference>
<reference evidence="3" key="1">
    <citation type="journal article" date="2014" name="Int. J. Syst. Evol. Microbiol.">
        <title>Complete genome sequence of Corynebacterium casei LMG S-19264T (=DSM 44701T), isolated from a smear-ripened cheese.</title>
        <authorList>
            <consortium name="US DOE Joint Genome Institute (JGI-PGF)"/>
            <person name="Walter F."/>
            <person name="Albersmeier A."/>
            <person name="Kalinowski J."/>
            <person name="Ruckert C."/>
        </authorList>
    </citation>
    <scope>NUCLEOTIDE SEQUENCE</scope>
    <source>
        <strain evidence="3">CGMCC 4.7312</strain>
    </source>
</reference>
<dbReference type="AlphaFoldDB" id="A0A917TXU0"/>
<feature type="transmembrane region" description="Helical" evidence="2">
    <location>
        <begin position="97"/>
        <end position="123"/>
    </location>
</feature>
<evidence type="ECO:0000313" key="3">
    <source>
        <dbReference type="EMBL" id="GGM42947.1"/>
    </source>
</evidence>
<evidence type="ECO:0000313" key="4">
    <source>
        <dbReference type="Proteomes" id="UP000608890"/>
    </source>
</evidence>
<keyword evidence="4" id="KW-1185">Reference proteome</keyword>
<dbReference type="Proteomes" id="UP000608890">
    <property type="component" value="Unassembled WGS sequence"/>
</dbReference>
<name>A0A917TXU0_9ACTN</name>
<reference evidence="3" key="2">
    <citation type="submission" date="2020-09" db="EMBL/GenBank/DDBJ databases">
        <authorList>
            <person name="Sun Q."/>
            <person name="Zhou Y."/>
        </authorList>
    </citation>
    <scope>NUCLEOTIDE SEQUENCE</scope>
    <source>
        <strain evidence="3">CGMCC 4.7312</strain>
    </source>
</reference>
<evidence type="ECO:0000256" key="2">
    <source>
        <dbReference type="SAM" id="Phobius"/>
    </source>
</evidence>
<comment type="caution">
    <text evidence="3">The sequence shown here is derived from an EMBL/GenBank/DDBJ whole genome shotgun (WGS) entry which is preliminary data.</text>
</comment>
<dbReference type="EMBL" id="BMNB01000012">
    <property type="protein sequence ID" value="GGM42947.1"/>
    <property type="molecule type" value="Genomic_DNA"/>
</dbReference>
<organism evidence="3 4">
    <name type="scientific">Micromonospora sonchi</name>
    <dbReference type="NCBI Taxonomy" id="1763543"/>
    <lineage>
        <taxon>Bacteria</taxon>
        <taxon>Bacillati</taxon>
        <taxon>Actinomycetota</taxon>
        <taxon>Actinomycetes</taxon>
        <taxon>Micromonosporales</taxon>
        <taxon>Micromonosporaceae</taxon>
        <taxon>Micromonospora</taxon>
    </lineage>
</organism>
<keyword evidence="2" id="KW-1133">Transmembrane helix</keyword>
<dbReference type="RefSeq" id="WP_189044519.1">
    <property type="nucleotide sequence ID" value="NZ_BMNB01000012.1"/>
</dbReference>
<keyword evidence="2" id="KW-0472">Membrane</keyword>